<keyword evidence="10" id="KW-1185">Reference proteome</keyword>
<dbReference type="Proteomes" id="UP000241762">
    <property type="component" value="Chromosome"/>
</dbReference>
<evidence type="ECO:0000256" key="6">
    <source>
        <dbReference type="ARBA" id="ARBA00023136"/>
    </source>
</evidence>
<proteinExistence type="inferred from homology"/>
<dbReference type="AlphaFoldDB" id="A0A2P1P8S4"/>
<comment type="subcellular location">
    <subcellularLocation>
        <location evidence="1">Cell membrane</location>
        <topology evidence="1">Multi-pass membrane protein</topology>
    </subcellularLocation>
</comment>
<accession>A0A2P1P8S4</accession>
<dbReference type="Pfam" id="PF04610">
    <property type="entry name" value="TrbL"/>
    <property type="match status" value="1"/>
</dbReference>
<evidence type="ECO:0000256" key="8">
    <source>
        <dbReference type="SAM" id="Phobius"/>
    </source>
</evidence>
<feature type="transmembrane region" description="Helical" evidence="8">
    <location>
        <begin position="694"/>
        <end position="720"/>
    </location>
</feature>
<evidence type="ECO:0000256" key="2">
    <source>
        <dbReference type="ARBA" id="ARBA00007802"/>
    </source>
</evidence>
<dbReference type="OrthoDB" id="7160583at2"/>
<feature type="transmembrane region" description="Helical" evidence="8">
    <location>
        <begin position="764"/>
        <end position="788"/>
    </location>
</feature>
<evidence type="ECO:0000256" key="7">
    <source>
        <dbReference type="SAM" id="MobiDB-lite"/>
    </source>
</evidence>
<organism evidence="9 10">
    <name type="scientific">Candidatus Phycorickettsia trachydisci</name>
    <dbReference type="NCBI Taxonomy" id="2115978"/>
    <lineage>
        <taxon>Bacteria</taxon>
        <taxon>Pseudomonadati</taxon>
        <taxon>Pseudomonadota</taxon>
        <taxon>Alphaproteobacteria</taxon>
        <taxon>Rickettsiales</taxon>
        <taxon>Rickettsiaceae</taxon>
        <taxon>Candidatus Phycorickettsia</taxon>
    </lineage>
</organism>
<dbReference type="GO" id="GO:0005886">
    <property type="term" value="C:plasma membrane"/>
    <property type="evidence" value="ECO:0007669"/>
    <property type="project" value="UniProtKB-SubCell"/>
</dbReference>
<keyword evidence="5 8" id="KW-1133">Transmembrane helix</keyword>
<evidence type="ECO:0000313" key="10">
    <source>
        <dbReference type="Proteomes" id="UP000241762"/>
    </source>
</evidence>
<keyword evidence="6 8" id="KW-0472">Membrane</keyword>
<dbReference type="GO" id="GO:0030255">
    <property type="term" value="P:protein secretion by the type IV secretion system"/>
    <property type="evidence" value="ECO:0007669"/>
    <property type="project" value="InterPro"/>
</dbReference>
<feature type="transmembrane region" description="Helical" evidence="8">
    <location>
        <begin position="593"/>
        <end position="613"/>
    </location>
</feature>
<reference evidence="9 10" key="1">
    <citation type="submission" date="2018-03" db="EMBL/GenBank/DDBJ databases">
        <title>A gene transfer event suggests a long-term partnership between eustigmatophyte algae and a novel lineage of endosymbiotic bacteria.</title>
        <authorList>
            <person name="Yurchenko T."/>
            <person name="Sevcikova T."/>
            <person name="Pribyl P."/>
            <person name="El Karkouri K."/>
            <person name="Klimes V."/>
            <person name="Amaral R."/>
            <person name="Zbrankova V."/>
            <person name="Kim E."/>
            <person name="Raoult D."/>
            <person name="Santos L.M.A."/>
            <person name="Elias M."/>
        </authorList>
    </citation>
    <scope>NUCLEOTIDE SEQUENCE [LARGE SCALE GENOMIC DNA]</scope>
    <source>
        <strain evidence="9">CCALA 838</strain>
    </source>
</reference>
<keyword evidence="3 8" id="KW-0812">Transmembrane</keyword>
<feature type="transmembrane region" description="Helical" evidence="8">
    <location>
        <begin position="794"/>
        <end position="812"/>
    </location>
</feature>
<name>A0A2P1P8S4_9RICK</name>
<feature type="compositionally biased region" description="Gly residues" evidence="7">
    <location>
        <begin position="916"/>
        <end position="934"/>
    </location>
</feature>
<sequence length="934" mass="102052">MSGDGQKKEDNKQPPKPPSKNQMRMAQMMMRIMFQVVRVLIIVSVFLSILAGFGLAPFLGCYLKYPSQTGTLTTTATVTLYGNGMSALNPIDYNATTSNISYGQWTKVNLAIKGGGSLYFQAQGSVSLCKSYYPDTWTQEIPRVGDTTWFNLDLNAANSTYTLTEVFNGDLVKVKIGDNAHTNGYGYSSLYNPITKQLLVNPSANCSDGQAAYDSMCGKYSYYYNLTRTAPTGCTVANNVLRKDSYSGTNGCSGGDVDNQVWYQNNGYSCPQVKTWVCETGPFGVDECRCFYFDCYRFDNSIVNLVYSSSNVYLSTDSITIANSPTDMVWNGTNYVCPSISDAAAMWFTFDKIGTTKTQGGLKYSITNTSISNQTVNIIDNCGTTNPSGCHNFTDRYIFDNSTSGGVTNLTQTSGNLTYSFLANPAYTDYLGVTRYGGYTGGYVLSLQHTKCYRTNGAYSSDKVYANRGAVKYLILDDGVDPNAYTAMSASGIGNSINFINGDSSAQTITSDQDGVLWLRIDNKSSDYTSSNGSYSITVSQGTPVAVAQGFDLWPEIYGFFNNAFGNLTTKLFQNLTCYGAADKSSCFNLFQVIRALLVAYIMIFAIFFLIGLIQVDYYDFIQRIIKITIVGGLISGKTFDFFNNYIFNIIFGFTNSLMNSAVFFPTTDGSSGLGAFLKAIFSTLGQDIFHIQLLAMLGTGFTGIIMIILIIISFVLFLIPILNLMAVTLVSYFFVSVLLGMAPIFLIFTLFRPTQHIFKQWTAYIIAYLFEPVMLFIGIAILAKLFIIYLDYVLGYSVCFKCNAVFSIPFIGDIPGLGLLKVVTEQMPLFCIYWLSPWGYDTMSFNYGQALTDVIALFSIASATYYYTSMCNQLVNQIFGVSTVGGQLADSMTKQGMQKAAQGAQQVRQMMSSRGGAGGPGGGSGGAGGPGGK</sequence>
<feature type="region of interest" description="Disordered" evidence="7">
    <location>
        <begin position="1"/>
        <end position="22"/>
    </location>
</feature>
<dbReference type="RefSeq" id="WP_106874514.1">
    <property type="nucleotide sequence ID" value="NZ_CP027845.1"/>
</dbReference>
<evidence type="ECO:0000256" key="3">
    <source>
        <dbReference type="ARBA" id="ARBA00022692"/>
    </source>
</evidence>
<evidence type="ECO:0000256" key="5">
    <source>
        <dbReference type="ARBA" id="ARBA00022989"/>
    </source>
</evidence>
<feature type="compositionally biased region" description="Basic and acidic residues" evidence="7">
    <location>
        <begin position="1"/>
        <end position="13"/>
    </location>
</feature>
<evidence type="ECO:0000313" key="9">
    <source>
        <dbReference type="EMBL" id="AVP87661.1"/>
    </source>
</evidence>
<evidence type="ECO:0000256" key="1">
    <source>
        <dbReference type="ARBA" id="ARBA00004651"/>
    </source>
</evidence>
<feature type="transmembrane region" description="Helical" evidence="8">
    <location>
        <begin position="848"/>
        <end position="868"/>
    </location>
</feature>
<comment type="similarity">
    <text evidence="2">Belongs to the TrbL/VirB6 family.</text>
</comment>
<dbReference type="InterPro" id="IPR007688">
    <property type="entry name" value="Conjugal_tfr_TrbL/VirB6"/>
</dbReference>
<dbReference type="KEGG" id="ptc:phytr_7220"/>
<feature type="region of interest" description="Disordered" evidence="7">
    <location>
        <begin position="911"/>
        <end position="934"/>
    </location>
</feature>
<evidence type="ECO:0000256" key="4">
    <source>
        <dbReference type="ARBA" id="ARBA00022729"/>
    </source>
</evidence>
<feature type="transmembrane region" description="Helical" evidence="8">
    <location>
        <begin position="726"/>
        <end position="752"/>
    </location>
</feature>
<dbReference type="EMBL" id="CP027845">
    <property type="protein sequence ID" value="AVP87661.1"/>
    <property type="molecule type" value="Genomic_DNA"/>
</dbReference>
<protein>
    <submittedName>
        <fullName evidence="9">VirB6-like protein of the type IV secretion system</fullName>
    </submittedName>
</protein>
<keyword evidence="4" id="KW-0732">Signal</keyword>
<gene>
    <name evidence="9" type="ORF">phytr_7220</name>
</gene>